<feature type="coiled-coil region" evidence="1">
    <location>
        <begin position="44"/>
        <end position="105"/>
    </location>
</feature>
<proteinExistence type="predicted"/>
<evidence type="ECO:0000256" key="1">
    <source>
        <dbReference type="SAM" id="Coils"/>
    </source>
</evidence>
<dbReference type="OrthoDB" id="10003494at2"/>
<evidence type="ECO:0000313" key="3">
    <source>
        <dbReference type="Proteomes" id="UP000192907"/>
    </source>
</evidence>
<organism evidence="2 3">
    <name type="scientific">Pseudobacteriovorax antillogorgiicola</name>
    <dbReference type="NCBI Taxonomy" id="1513793"/>
    <lineage>
        <taxon>Bacteria</taxon>
        <taxon>Pseudomonadati</taxon>
        <taxon>Bdellovibrionota</taxon>
        <taxon>Oligoflexia</taxon>
        <taxon>Oligoflexales</taxon>
        <taxon>Pseudobacteriovoracaceae</taxon>
        <taxon>Pseudobacteriovorax</taxon>
    </lineage>
</organism>
<reference evidence="3" key="1">
    <citation type="submission" date="2017-04" db="EMBL/GenBank/DDBJ databases">
        <authorList>
            <person name="Varghese N."/>
            <person name="Submissions S."/>
        </authorList>
    </citation>
    <scope>NUCLEOTIDE SEQUENCE [LARGE SCALE GENOMIC DNA]</scope>
    <source>
        <strain evidence="3">RKEM611</strain>
    </source>
</reference>
<keyword evidence="1" id="KW-0175">Coiled coil</keyword>
<evidence type="ECO:0000313" key="2">
    <source>
        <dbReference type="EMBL" id="SMF71744.1"/>
    </source>
</evidence>
<name>A0A1Y6CRE0_9BACT</name>
<sequence length="202" mass="23246">MTLWRLSLWLVLSSFLSGNEYEQNIRENCRSEVAGALINGKNRIDMLEQNLGLWRQKIGQLEKEQADLKRKLEPLVEKARMDEFNAILEEKINGVRHRLQAVEGQMKLGQQQITQNSPEVKEAKKWLAAYKKVIAPVFKISKVTTTHAGAYNFSVVYHHDCGKFQYICPLPKGHREALVRIAKELSQPQHCVRYSQVIPPLP</sequence>
<dbReference type="RefSeq" id="WP_132324189.1">
    <property type="nucleotide sequence ID" value="NZ_FWZT01000026.1"/>
</dbReference>
<gene>
    <name evidence="2" type="ORF">SAMN06296036_12684</name>
</gene>
<keyword evidence="3" id="KW-1185">Reference proteome</keyword>
<accession>A0A1Y6CRE0</accession>
<dbReference type="STRING" id="1513793.SAMN06296036_12684"/>
<protein>
    <submittedName>
        <fullName evidence="2">Uncharacterized protein</fullName>
    </submittedName>
</protein>
<dbReference type="AlphaFoldDB" id="A0A1Y6CRE0"/>
<dbReference type="EMBL" id="FWZT01000026">
    <property type="protein sequence ID" value="SMF71744.1"/>
    <property type="molecule type" value="Genomic_DNA"/>
</dbReference>
<dbReference type="Proteomes" id="UP000192907">
    <property type="component" value="Unassembled WGS sequence"/>
</dbReference>